<reference evidence="1 2" key="1">
    <citation type="submission" date="2015-01" db="EMBL/GenBank/DDBJ databases">
        <title>Draft genome of Anoxybacillus thermarum strain AF/04.</title>
        <authorList>
            <person name="Poli A."/>
            <person name="Nicolaus B."/>
            <person name="Chan K.-G."/>
            <person name="Kahar U.M."/>
            <person name="Yaakob A.S."/>
            <person name="Chan C.S."/>
            <person name="Goh K.M."/>
        </authorList>
    </citation>
    <scope>NUCLEOTIDE SEQUENCE [LARGE SCALE GENOMIC DNA]</scope>
    <source>
        <strain evidence="1 2">AF/04</strain>
    </source>
</reference>
<dbReference type="PATRIC" id="fig|404937.3.peg.966"/>
<dbReference type="AlphaFoldDB" id="A0A0D0RTT3"/>
<organism evidence="1 2">
    <name type="scientific">Anoxybacillus thermarum</name>
    <dbReference type="NCBI Taxonomy" id="404937"/>
    <lineage>
        <taxon>Bacteria</taxon>
        <taxon>Bacillati</taxon>
        <taxon>Bacillota</taxon>
        <taxon>Bacilli</taxon>
        <taxon>Bacillales</taxon>
        <taxon>Anoxybacillaceae</taxon>
        <taxon>Anoxybacillus</taxon>
    </lineage>
</organism>
<protein>
    <submittedName>
        <fullName evidence="1">Uncharacterized protein</fullName>
    </submittedName>
</protein>
<evidence type="ECO:0000313" key="1">
    <source>
        <dbReference type="EMBL" id="KIQ94977.1"/>
    </source>
</evidence>
<sequence>MVAFFMFAMFFTDYETEGKKIEPFVYATVNERHREPFQPRQYIRKVKKKEDGLQFAR</sequence>
<keyword evidence="2" id="KW-1185">Reference proteome</keyword>
<dbReference type="EMBL" id="JXTH01000012">
    <property type="protein sequence ID" value="KIQ94977.1"/>
    <property type="molecule type" value="Genomic_DNA"/>
</dbReference>
<proteinExistence type="predicted"/>
<gene>
    <name evidence="1" type="ORF">LH47_00942</name>
</gene>
<name>A0A0D0RTT3_9BACL</name>
<comment type="caution">
    <text evidence="1">The sequence shown here is derived from an EMBL/GenBank/DDBJ whole genome shotgun (WGS) entry which is preliminary data.</text>
</comment>
<dbReference type="Proteomes" id="UP000032102">
    <property type="component" value="Unassembled WGS sequence"/>
</dbReference>
<accession>A0A0D0RTT3</accession>
<evidence type="ECO:0000313" key="2">
    <source>
        <dbReference type="Proteomes" id="UP000032102"/>
    </source>
</evidence>